<keyword evidence="6 9" id="KW-1133">Transmembrane helix</keyword>
<dbReference type="OrthoDB" id="111943at2157"/>
<feature type="transmembrane region" description="Helical" evidence="9">
    <location>
        <begin position="273"/>
        <end position="296"/>
    </location>
</feature>
<dbReference type="GO" id="GO:0008324">
    <property type="term" value="F:monoatomic cation transmembrane transporter activity"/>
    <property type="evidence" value="ECO:0007669"/>
    <property type="project" value="InterPro"/>
</dbReference>
<gene>
    <name evidence="10" type="ORF">MetfoDRAFT_1159</name>
</gene>
<organism evidence="10 11">
    <name type="scientific">Methanotorris formicicus Mc-S-70</name>
    <dbReference type="NCBI Taxonomy" id="647171"/>
    <lineage>
        <taxon>Archaea</taxon>
        <taxon>Methanobacteriati</taxon>
        <taxon>Methanobacteriota</taxon>
        <taxon>Methanomada group</taxon>
        <taxon>Methanococci</taxon>
        <taxon>Methanococcales</taxon>
        <taxon>Methanocaldococcaceae</taxon>
        <taxon>Methanotorris</taxon>
    </lineage>
</organism>
<dbReference type="GO" id="GO:0030001">
    <property type="term" value="P:metal ion transport"/>
    <property type="evidence" value="ECO:0007669"/>
    <property type="project" value="UniProtKB-ARBA"/>
</dbReference>
<accession>H1KZD6</accession>
<comment type="subcellular location">
    <subcellularLocation>
        <location evidence="1">Cell membrane</location>
        <topology evidence="1">Multi-pass membrane protein</topology>
    </subcellularLocation>
</comment>
<comment type="similarity">
    <text evidence="2">Belongs to the TrkH potassium transport family.</text>
</comment>
<feature type="transmembrane region" description="Helical" evidence="9">
    <location>
        <begin position="442"/>
        <end position="463"/>
    </location>
</feature>
<feature type="transmembrane region" description="Helical" evidence="9">
    <location>
        <begin position="16"/>
        <end position="38"/>
    </location>
</feature>
<feature type="transmembrane region" description="Helical" evidence="9">
    <location>
        <begin position="74"/>
        <end position="95"/>
    </location>
</feature>
<evidence type="ECO:0000256" key="2">
    <source>
        <dbReference type="ARBA" id="ARBA00009137"/>
    </source>
</evidence>
<keyword evidence="3" id="KW-0813">Transport</keyword>
<dbReference type="PANTHER" id="PTHR32024">
    <property type="entry name" value="TRK SYSTEM POTASSIUM UPTAKE PROTEIN TRKG-RELATED"/>
    <property type="match status" value="1"/>
</dbReference>
<proteinExistence type="inferred from homology"/>
<feature type="transmembrane region" description="Helical" evidence="9">
    <location>
        <begin position="184"/>
        <end position="206"/>
    </location>
</feature>
<dbReference type="AlphaFoldDB" id="H1KZD6"/>
<sequence length="470" mass="52306">MKLFKREDIIGIMHELAYLMMIVGFLMVIPVFVGIYYNENYENFIFPAMFSIILGAIIRTLTKPVEIKLRHAMVISAVAWLMASLLGALPFYLGIDYFSYIDAVFESMSAWTTTGFSLINNVEAMPHTILFWRSLEQWIGGVGVLVMMIGILMRSGTATALFYKAEAREEKILPSTVNTVKTIWWIYLLYTILGICGLYLSGLSLWEAVNLTMCGICTGGMSVSNLSFPYNTVAKMIMILIMIIGGIISFSIHHKILTGKSFRDIQTDFALKVLIVSAIIVAISSNTYIIDALFTVVSAMTSTGYTTIDIKGLNNLSIAILVFLMAIGGGAGTTAGGIKIIRFLVMVKTFYYELKEIFFPPSAVIHEKLGDVALNYKVVRESFVIGFVFVMHYIFTAMVFIGLGYEPYKSIFEAVSLTSNIGMSMGIVNINMPLIGKIVGILAMWIGRLEILPIYVFVLLPIVDRIKKLK</sequence>
<feature type="transmembrane region" description="Helical" evidence="9">
    <location>
        <begin position="44"/>
        <end position="62"/>
    </location>
</feature>
<evidence type="ECO:0000256" key="6">
    <source>
        <dbReference type="ARBA" id="ARBA00022989"/>
    </source>
</evidence>
<feature type="transmembrane region" description="Helical" evidence="9">
    <location>
        <begin position="316"/>
        <end position="338"/>
    </location>
</feature>
<dbReference type="EMBL" id="AGJL01000027">
    <property type="protein sequence ID" value="EHP86056.1"/>
    <property type="molecule type" value="Genomic_DNA"/>
</dbReference>
<feature type="transmembrane region" description="Helical" evidence="9">
    <location>
        <begin position="138"/>
        <end position="163"/>
    </location>
</feature>
<comment type="caution">
    <text evidence="10">The sequence shown here is derived from an EMBL/GenBank/DDBJ whole genome shotgun (WGS) entry which is preliminary data.</text>
</comment>
<dbReference type="Pfam" id="PF02386">
    <property type="entry name" value="TrkH"/>
    <property type="match status" value="2"/>
</dbReference>
<dbReference type="RefSeq" id="WP_007044591.1">
    <property type="nucleotide sequence ID" value="NZ_AGJL01000027.1"/>
</dbReference>
<name>H1KZD6_9EURY</name>
<evidence type="ECO:0000313" key="11">
    <source>
        <dbReference type="Proteomes" id="UP000003706"/>
    </source>
</evidence>
<evidence type="ECO:0000256" key="5">
    <source>
        <dbReference type="ARBA" id="ARBA00022692"/>
    </source>
</evidence>
<feature type="transmembrane region" description="Helical" evidence="9">
    <location>
        <begin position="383"/>
        <end position="405"/>
    </location>
</feature>
<protein>
    <submittedName>
        <fullName evidence="10">Cation transporter</fullName>
    </submittedName>
</protein>
<evidence type="ECO:0000256" key="4">
    <source>
        <dbReference type="ARBA" id="ARBA00022475"/>
    </source>
</evidence>
<reference evidence="10 11" key="1">
    <citation type="submission" date="2011-09" db="EMBL/GenBank/DDBJ databases">
        <title>The draft genome of Methanotorris formicicus Mc-S-70.</title>
        <authorList>
            <consortium name="US DOE Joint Genome Institute (JGI-PGF)"/>
            <person name="Lucas S."/>
            <person name="Han J."/>
            <person name="Lapidus A."/>
            <person name="Cheng J.-F."/>
            <person name="Goodwin L."/>
            <person name="Pitluck S."/>
            <person name="Peters L."/>
            <person name="Land M.L."/>
            <person name="Hauser L."/>
            <person name="Sieprawska-Lupa M."/>
            <person name="Takai K."/>
            <person name="Miyazaki J."/>
            <person name="Whitman W."/>
            <person name="Woyke T.J."/>
        </authorList>
    </citation>
    <scope>NUCLEOTIDE SEQUENCE [LARGE SCALE GENOMIC DNA]</scope>
    <source>
        <strain evidence="10 11">Mc-S-70</strain>
    </source>
</reference>
<feature type="transmembrane region" description="Helical" evidence="9">
    <location>
        <begin position="233"/>
        <end position="252"/>
    </location>
</feature>
<dbReference type="GO" id="GO:0005886">
    <property type="term" value="C:plasma membrane"/>
    <property type="evidence" value="ECO:0007669"/>
    <property type="project" value="UniProtKB-SubCell"/>
</dbReference>
<keyword evidence="4" id="KW-1003">Cell membrane</keyword>
<evidence type="ECO:0000313" key="10">
    <source>
        <dbReference type="EMBL" id="EHP86056.1"/>
    </source>
</evidence>
<keyword evidence="5 9" id="KW-0812">Transmembrane</keyword>
<dbReference type="STRING" id="647171.MetfoDRAFT_1159"/>
<dbReference type="PANTHER" id="PTHR32024:SF2">
    <property type="entry name" value="TRK SYSTEM POTASSIUM UPTAKE PROTEIN TRKG-RELATED"/>
    <property type="match status" value="1"/>
</dbReference>
<evidence type="ECO:0000256" key="3">
    <source>
        <dbReference type="ARBA" id="ARBA00022448"/>
    </source>
</evidence>
<dbReference type="InterPro" id="IPR003445">
    <property type="entry name" value="Cat_transpt"/>
</dbReference>
<evidence type="ECO:0000256" key="7">
    <source>
        <dbReference type="ARBA" id="ARBA00023065"/>
    </source>
</evidence>
<evidence type="ECO:0000256" key="1">
    <source>
        <dbReference type="ARBA" id="ARBA00004651"/>
    </source>
</evidence>
<dbReference type="PATRIC" id="fig|647171.4.peg.1136"/>
<keyword evidence="7" id="KW-0406">Ion transport</keyword>
<keyword evidence="8 9" id="KW-0472">Membrane</keyword>
<evidence type="ECO:0000256" key="9">
    <source>
        <dbReference type="SAM" id="Phobius"/>
    </source>
</evidence>
<keyword evidence="11" id="KW-1185">Reference proteome</keyword>
<dbReference type="Proteomes" id="UP000003706">
    <property type="component" value="Unassembled WGS sequence"/>
</dbReference>
<evidence type="ECO:0000256" key="8">
    <source>
        <dbReference type="ARBA" id="ARBA00023136"/>
    </source>
</evidence>